<dbReference type="GO" id="GO:0008237">
    <property type="term" value="F:metallopeptidase activity"/>
    <property type="evidence" value="ECO:0007669"/>
    <property type="project" value="UniProtKB-KW"/>
</dbReference>
<dbReference type="EMBL" id="JACATE010000004">
    <property type="protein sequence ID" value="NWJ28386.1"/>
    <property type="molecule type" value="Genomic_DNA"/>
</dbReference>
<dbReference type="EMBL" id="JACATH010000002">
    <property type="protein sequence ID" value="NWJ56945.1"/>
    <property type="molecule type" value="Genomic_DNA"/>
</dbReference>
<evidence type="ECO:0000313" key="8">
    <source>
        <dbReference type="Proteomes" id="UP000520052"/>
    </source>
</evidence>
<reference evidence="8 9" key="1">
    <citation type="journal article" date="2019" name="Environ. Microbiol.">
        <title>Genomics insights into ecotype formation of ammonia-oxidizing archaea in the deep ocean.</title>
        <authorList>
            <person name="Wang Y."/>
            <person name="Huang J.M."/>
            <person name="Cui G.J."/>
            <person name="Nunoura T."/>
            <person name="Takaki Y."/>
            <person name="Li W.L."/>
            <person name="Li J."/>
            <person name="Gao Z.M."/>
            <person name="Takai K."/>
            <person name="Zhang A.Q."/>
            <person name="Stepanauskas R."/>
        </authorList>
    </citation>
    <scope>NUCLEOTIDE SEQUENCE [LARGE SCALE GENOMIC DNA]</scope>
    <source>
        <strain evidence="7 9">D1a</strain>
        <strain evidence="3 12">L14</strain>
        <strain evidence="5 11">L15a</strain>
        <strain evidence="4 10">T1L11</strain>
        <strain evidence="6 8">T3L1</strain>
    </source>
</reference>
<evidence type="ECO:0000313" key="7">
    <source>
        <dbReference type="EMBL" id="NWK09290.1"/>
    </source>
</evidence>
<reference evidence="3" key="2">
    <citation type="submission" date="2020-06" db="EMBL/GenBank/DDBJ databases">
        <authorList>
            <person name="Wang Y."/>
        </authorList>
    </citation>
    <scope>NUCLEOTIDE SEQUENCE</scope>
    <source>
        <strain evidence="7">D1a</strain>
        <strain evidence="3">L14</strain>
        <strain evidence="5">L15a</strain>
        <strain evidence="4">T1L11</strain>
        <strain evidence="6">T3L1</strain>
    </source>
</reference>
<organism evidence="3 12">
    <name type="scientific">Marine Group I thaumarchaeote</name>
    <dbReference type="NCBI Taxonomy" id="2511932"/>
    <lineage>
        <taxon>Archaea</taxon>
        <taxon>Nitrososphaerota</taxon>
        <taxon>Marine Group I</taxon>
    </lineage>
</organism>
<proteinExistence type="predicted"/>
<feature type="transmembrane region" description="Helical" evidence="1">
    <location>
        <begin position="297"/>
        <end position="316"/>
    </location>
</feature>
<feature type="domain" description="CAAX prenyl protease 2/Lysostaphin resistance protein A-like" evidence="2">
    <location>
        <begin position="158"/>
        <end position="271"/>
    </location>
</feature>
<evidence type="ECO:0000313" key="11">
    <source>
        <dbReference type="Proteomes" id="UP000575480"/>
    </source>
</evidence>
<protein>
    <submittedName>
        <fullName evidence="3">CPBP family intramembrane metalloprotease</fullName>
    </submittedName>
</protein>
<evidence type="ECO:0000313" key="5">
    <source>
        <dbReference type="EMBL" id="NWJ56945.1"/>
    </source>
</evidence>
<evidence type="ECO:0000256" key="1">
    <source>
        <dbReference type="SAM" id="Phobius"/>
    </source>
</evidence>
<evidence type="ECO:0000313" key="4">
    <source>
        <dbReference type="EMBL" id="NWJ28386.1"/>
    </source>
</evidence>
<evidence type="ECO:0000259" key="2">
    <source>
        <dbReference type="Pfam" id="PF02517"/>
    </source>
</evidence>
<keyword evidence="1" id="KW-1133">Transmembrane helix</keyword>
<comment type="caution">
    <text evidence="3">The sequence shown here is derived from an EMBL/GenBank/DDBJ whole genome shotgun (WGS) entry which is preliminary data.</text>
</comment>
<dbReference type="GO" id="GO:0006508">
    <property type="term" value="P:proteolysis"/>
    <property type="evidence" value="ECO:0007669"/>
    <property type="project" value="UniProtKB-KW"/>
</dbReference>
<evidence type="ECO:0000313" key="9">
    <source>
        <dbReference type="Proteomes" id="UP000549797"/>
    </source>
</evidence>
<evidence type="ECO:0000313" key="6">
    <source>
        <dbReference type="EMBL" id="NWJ83951.1"/>
    </source>
</evidence>
<gene>
    <name evidence="4" type="ORF">HX848_03205</name>
    <name evidence="7" type="ORF">HX852_05865</name>
    <name evidence="6" type="ORF">HX854_04385</name>
    <name evidence="5" type="ORF">HX858_04210</name>
    <name evidence="3" type="ORF">HX860_00115</name>
</gene>
<dbReference type="Proteomes" id="UP000587702">
    <property type="component" value="Unassembled WGS sequence"/>
</dbReference>
<evidence type="ECO:0000313" key="12">
    <source>
        <dbReference type="Proteomes" id="UP000587702"/>
    </source>
</evidence>
<dbReference type="Proteomes" id="UP000563820">
    <property type="component" value="Unassembled WGS sequence"/>
</dbReference>
<feature type="transmembrane region" description="Helical" evidence="1">
    <location>
        <begin position="70"/>
        <end position="92"/>
    </location>
</feature>
<dbReference type="Proteomes" id="UP000549797">
    <property type="component" value="Unassembled WGS sequence"/>
</dbReference>
<feature type="transmembrane region" description="Helical" evidence="1">
    <location>
        <begin position="242"/>
        <end position="264"/>
    </location>
</feature>
<dbReference type="Proteomes" id="UP000575480">
    <property type="component" value="Unassembled WGS sequence"/>
</dbReference>
<evidence type="ECO:0000313" key="10">
    <source>
        <dbReference type="Proteomes" id="UP000563820"/>
    </source>
</evidence>
<feature type="transmembrane region" description="Helical" evidence="1">
    <location>
        <begin position="271"/>
        <end position="291"/>
    </location>
</feature>
<dbReference type="Proteomes" id="UP000520052">
    <property type="component" value="Unassembled WGS sequence"/>
</dbReference>
<evidence type="ECO:0000313" key="3">
    <source>
        <dbReference type="EMBL" id="NWJ19482.1"/>
    </source>
</evidence>
<dbReference type="EMBL" id="JACATJ010000009">
    <property type="protein sequence ID" value="NWK09290.1"/>
    <property type="molecule type" value="Genomic_DNA"/>
</dbReference>
<keyword evidence="1" id="KW-0472">Membrane</keyword>
<dbReference type="EMBL" id="JACATI010000001">
    <property type="protein sequence ID" value="NWJ19482.1"/>
    <property type="molecule type" value="Genomic_DNA"/>
</dbReference>
<dbReference type="GO" id="GO:0004175">
    <property type="term" value="F:endopeptidase activity"/>
    <property type="evidence" value="ECO:0007669"/>
    <property type="project" value="UniProtKB-ARBA"/>
</dbReference>
<feature type="transmembrane region" description="Helical" evidence="1">
    <location>
        <begin position="117"/>
        <end position="138"/>
    </location>
</feature>
<dbReference type="GO" id="GO:0080120">
    <property type="term" value="P:CAAX-box protein maturation"/>
    <property type="evidence" value="ECO:0007669"/>
    <property type="project" value="UniProtKB-ARBA"/>
</dbReference>
<name>A0A7K4M5Q6_9ARCH</name>
<feature type="transmembrane region" description="Helical" evidence="1">
    <location>
        <begin position="158"/>
        <end position="185"/>
    </location>
</feature>
<keyword evidence="3" id="KW-0482">Metalloprotease</keyword>
<accession>A0A7K4M5Q6</accession>
<keyword evidence="3" id="KW-0378">Hydrolase</keyword>
<keyword evidence="1" id="KW-0812">Transmembrane</keyword>
<dbReference type="Pfam" id="PF02517">
    <property type="entry name" value="Rce1-like"/>
    <property type="match status" value="1"/>
</dbReference>
<dbReference type="EMBL" id="JACATC010000004">
    <property type="protein sequence ID" value="NWJ83951.1"/>
    <property type="molecule type" value="Genomic_DNA"/>
</dbReference>
<dbReference type="AlphaFoldDB" id="A0A7K4M5Q6"/>
<feature type="transmembrane region" description="Helical" evidence="1">
    <location>
        <begin position="212"/>
        <end position="230"/>
    </location>
</feature>
<keyword evidence="3" id="KW-0645">Protease</keyword>
<dbReference type="InterPro" id="IPR003675">
    <property type="entry name" value="Rce1/LyrA-like_dom"/>
</dbReference>
<feature type="transmembrane region" description="Helical" evidence="1">
    <location>
        <begin position="12"/>
        <end position="38"/>
    </location>
</feature>
<sequence>MQTSNKIFQALGIPFTALVSVIFGLLLVSFPIGIFVVFESEIGGDINYEYPLTHLELFNGTELYQAPIDISIGDVFVILWTFYLILFVIAILGPKHGFLKSLSSIISFGKYDTNSNYLINMIKWFSILVLISILINFVQEQFSIVTIPPLVDNDLIQFFYVSLAPLVEEFGFRLVLIGVPLFVIYSHKSSIKYLIKCLWNPGNLDIHNSTKAIFLIVFVGFVFGFAHIALGESWSEGKFVQATASGIILGWVYLKYGFVVSLLIHWATNYFIFSYANFISQLNFISIEAAFSHSLMSLLELLFLITGSLSICILLVRRFYSKRVSDLEI</sequence>